<dbReference type="InterPro" id="IPR036775">
    <property type="entry name" value="DNA_pol_Y-fam_lit_finger_sf"/>
</dbReference>
<dbReference type="InterPro" id="IPR024728">
    <property type="entry name" value="PolY_HhH_motif"/>
</dbReference>
<dbReference type="Pfam" id="PF11798">
    <property type="entry name" value="IMS_HHH"/>
    <property type="match status" value="1"/>
</dbReference>
<keyword evidence="4" id="KW-0548">Nucleotidyltransferase</keyword>
<keyword evidence="4" id="KW-0963">Cytoplasm</keyword>
<feature type="binding site" evidence="4">
    <location>
        <position position="102"/>
    </location>
    <ligand>
        <name>Mg(2+)</name>
        <dbReference type="ChEBI" id="CHEBI:18420"/>
    </ligand>
</feature>
<dbReference type="Proteomes" id="UP000240739">
    <property type="component" value="Unassembled WGS sequence"/>
</dbReference>
<dbReference type="Pfam" id="PF00817">
    <property type="entry name" value="IMS"/>
    <property type="match status" value="1"/>
</dbReference>
<dbReference type="NCBIfam" id="NF003015">
    <property type="entry name" value="PRK03858.1"/>
    <property type="match status" value="1"/>
</dbReference>
<keyword evidence="4" id="KW-0234">DNA repair</keyword>
<keyword evidence="4" id="KW-0460">Magnesium</keyword>
<keyword evidence="4" id="KW-0515">Mutator protein</keyword>
<feature type="domain" description="UmuC" evidence="5">
    <location>
        <begin position="8"/>
        <end position="179"/>
    </location>
</feature>
<dbReference type="Gene3D" id="1.10.150.20">
    <property type="entry name" value="5' to 3' exonuclease, C-terminal subdomain"/>
    <property type="match status" value="1"/>
</dbReference>
<dbReference type="InterPro" id="IPR017961">
    <property type="entry name" value="DNA_pol_Y-fam_little_finger"/>
</dbReference>
<evidence type="ECO:0000259" key="5">
    <source>
        <dbReference type="PROSITE" id="PS50173"/>
    </source>
</evidence>
<protein>
    <recommendedName>
        <fullName evidence="4">DNA polymerase IV</fullName>
        <shortName evidence="4">Pol IV</shortName>
        <ecNumber evidence="4">2.7.7.7</ecNumber>
    </recommendedName>
</protein>
<keyword evidence="4" id="KW-0235">DNA replication</keyword>
<evidence type="ECO:0000256" key="4">
    <source>
        <dbReference type="HAMAP-Rule" id="MF_01113"/>
    </source>
</evidence>
<keyword evidence="4" id="KW-0239">DNA-directed DNA polymerase</keyword>
<comment type="function">
    <text evidence="2 4">Poorly processive, error-prone DNA polymerase involved in untargeted mutagenesis. Copies undamaged DNA at stalled replication forks, which arise in vivo from mismatched or misaligned primer ends. These misaligned primers can be extended by PolIV. Exhibits no 3'-5' exonuclease (proofreading) activity. May be involved in translesional synthesis, in conjunction with the beta clamp from PolIII.</text>
</comment>
<comment type="subcellular location">
    <subcellularLocation>
        <location evidence="4">Cytoplasm</location>
    </subcellularLocation>
</comment>
<dbReference type="AlphaFoldDB" id="A0A2T4UNJ0"/>
<evidence type="ECO:0000313" key="7">
    <source>
        <dbReference type="Proteomes" id="UP000240739"/>
    </source>
</evidence>
<evidence type="ECO:0000256" key="1">
    <source>
        <dbReference type="ARBA" id="ARBA00010945"/>
    </source>
</evidence>
<dbReference type="PANTHER" id="PTHR11076">
    <property type="entry name" value="DNA REPAIR POLYMERASE UMUC / TRANSFERASE FAMILY MEMBER"/>
    <property type="match status" value="1"/>
</dbReference>
<dbReference type="InterPro" id="IPR001126">
    <property type="entry name" value="UmuC"/>
</dbReference>
<dbReference type="InterPro" id="IPR050116">
    <property type="entry name" value="DNA_polymerase-Y"/>
</dbReference>
<proteinExistence type="inferred from homology"/>
<name>A0A2T4UNJ0_9ACTN</name>
<dbReference type="GO" id="GO:0006261">
    <property type="term" value="P:DNA-templated DNA replication"/>
    <property type="evidence" value="ECO:0007669"/>
    <property type="project" value="UniProtKB-UniRule"/>
</dbReference>
<keyword evidence="4" id="KW-0227">DNA damage</keyword>
<dbReference type="CDD" id="cd03586">
    <property type="entry name" value="PolY_Pol_IV_kappa"/>
    <property type="match status" value="1"/>
</dbReference>
<dbReference type="InterPro" id="IPR043128">
    <property type="entry name" value="Rev_trsase/Diguanyl_cyclase"/>
</dbReference>
<dbReference type="InterPro" id="IPR022880">
    <property type="entry name" value="DNApol_IV"/>
</dbReference>
<dbReference type="PROSITE" id="PS50173">
    <property type="entry name" value="UMUC"/>
    <property type="match status" value="1"/>
</dbReference>
<dbReference type="GO" id="GO:0003887">
    <property type="term" value="F:DNA-directed DNA polymerase activity"/>
    <property type="evidence" value="ECO:0007669"/>
    <property type="project" value="UniProtKB-UniRule"/>
</dbReference>
<keyword evidence="7" id="KW-1185">Reference proteome</keyword>
<dbReference type="NCBIfam" id="NF002677">
    <property type="entry name" value="PRK02406.1"/>
    <property type="match status" value="1"/>
</dbReference>
<evidence type="ECO:0000313" key="6">
    <source>
        <dbReference type="EMBL" id="PTL60791.1"/>
    </source>
</evidence>
<dbReference type="Pfam" id="PF11799">
    <property type="entry name" value="IMS_C"/>
    <property type="match status" value="1"/>
</dbReference>
<accession>A0A2T4UNJ0</accession>
<feature type="active site" evidence="4">
    <location>
        <position position="103"/>
    </location>
</feature>
<comment type="subunit">
    <text evidence="4">Monomer.</text>
</comment>
<dbReference type="HAMAP" id="MF_01113">
    <property type="entry name" value="DNApol_IV"/>
    <property type="match status" value="1"/>
</dbReference>
<dbReference type="Gene3D" id="3.30.1490.100">
    <property type="entry name" value="DNA polymerase, Y-family, little finger domain"/>
    <property type="match status" value="1"/>
</dbReference>
<keyword evidence="4" id="KW-0808">Transferase</keyword>
<feature type="site" description="Substrate discrimination" evidence="4">
    <location>
        <position position="17"/>
    </location>
</feature>
<dbReference type="InterPro" id="IPR043502">
    <property type="entry name" value="DNA/RNA_pol_sf"/>
</dbReference>
<comment type="catalytic activity">
    <reaction evidence="3 4">
        <text>DNA(n) + a 2'-deoxyribonucleoside 5'-triphosphate = DNA(n+1) + diphosphate</text>
        <dbReference type="Rhea" id="RHEA:22508"/>
        <dbReference type="Rhea" id="RHEA-COMP:17339"/>
        <dbReference type="Rhea" id="RHEA-COMP:17340"/>
        <dbReference type="ChEBI" id="CHEBI:33019"/>
        <dbReference type="ChEBI" id="CHEBI:61560"/>
        <dbReference type="ChEBI" id="CHEBI:173112"/>
        <dbReference type="EC" id="2.7.7.7"/>
    </reaction>
</comment>
<dbReference type="GO" id="GO:0009432">
    <property type="term" value="P:SOS response"/>
    <property type="evidence" value="ECO:0007669"/>
    <property type="project" value="TreeGrafter"/>
</dbReference>
<evidence type="ECO:0000256" key="2">
    <source>
        <dbReference type="ARBA" id="ARBA00025589"/>
    </source>
</evidence>
<reference evidence="6 7" key="1">
    <citation type="submission" date="2018-03" db="EMBL/GenBank/DDBJ databases">
        <title>Aquarubrobacter algicola gen. nov., sp. nov., a novel actinobacterium isolated from shallow eutrophic lake during the end of cyanobacterial harmful algal blooms.</title>
        <authorList>
            <person name="Chun S.J."/>
        </authorList>
    </citation>
    <scope>NUCLEOTIDE SEQUENCE [LARGE SCALE GENOMIC DNA]</scope>
    <source>
        <strain evidence="6 7">Seoho-28</strain>
    </source>
</reference>
<dbReference type="SUPFAM" id="SSF100879">
    <property type="entry name" value="Lesion bypass DNA polymerase (Y-family), little finger domain"/>
    <property type="match status" value="1"/>
</dbReference>
<dbReference type="GO" id="GO:0000287">
    <property type="term" value="F:magnesium ion binding"/>
    <property type="evidence" value="ECO:0007669"/>
    <property type="project" value="UniProtKB-UniRule"/>
</dbReference>
<keyword evidence="4" id="KW-0479">Metal-binding</keyword>
<dbReference type="Gene3D" id="3.30.70.270">
    <property type="match status" value="1"/>
</dbReference>
<sequence>MFVSVPSVLHADLDAFFASVAQRDDPALRGRPVSVGGGVVMAASYEARARGVRSGMGGAKARALCPDLVVVRPDFDAYVRASRAVMAILDRFGARVEQASIDEAFLDVHPRDGRTVAAELRSAVREEVGLPISVGVAPSRTVAKVASGMAKPDGLLVDEPDGLFDFLHPLPVGRLWGIGPATERRLQQHGIRTVGDAARVGDGVLVTILGRSGGRRLDAIAHGREVRTVRPRRGRRSYGAQRALSRSRPTDLDEALVALVERIARRMAGRGQAGRTVVLRLRFGDYSRATRSRSLPRPTADADAMVALARSLLQEARPLIAQRGCTLIGVALTNIETHDDAQLALPFDEAG</sequence>
<dbReference type="GO" id="GO:0005829">
    <property type="term" value="C:cytosol"/>
    <property type="evidence" value="ECO:0007669"/>
    <property type="project" value="TreeGrafter"/>
</dbReference>
<dbReference type="GO" id="GO:0042276">
    <property type="term" value="P:error-prone translesion synthesis"/>
    <property type="evidence" value="ECO:0007669"/>
    <property type="project" value="TreeGrafter"/>
</dbReference>
<evidence type="ECO:0000256" key="3">
    <source>
        <dbReference type="ARBA" id="ARBA00049244"/>
    </source>
</evidence>
<dbReference type="GO" id="GO:0003684">
    <property type="term" value="F:damaged DNA binding"/>
    <property type="evidence" value="ECO:0007669"/>
    <property type="project" value="InterPro"/>
</dbReference>
<dbReference type="PANTHER" id="PTHR11076:SF33">
    <property type="entry name" value="DNA POLYMERASE KAPPA"/>
    <property type="match status" value="1"/>
</dbReference>
<dbReference type="Gene3D" id="3.40.1170.60">
    <property type="match status" value="1"/>
</dbReference>
<keyword evidence="4" id="KW-0238">DNA-binding</keyword>
<comment type="caution">
    <text evidence="6">The sequence shown here is derived from an EMBL/GenBank/DDBJ whole genome shotgun (WGS) entry which is preliminary data.</text>
</comment>
<dbReference type="SUPFAM" id="SSF56672">
    <property type="entry name" value="DNA/RNA polymerases"/>
    <property type="match status" value="1"/>
</dbReference>
<dbReference type="EC" id="2.7.7.7" evidence="4"/>
<organism evidence="6 7">
    <name type="scientific">Paraconexibacter algicola</name>
    <dbReference type="NCBI Taxonomy" id="2133960"/>
    <lineage>
        <taxon>Bacteria</taxon>
        <taxon>Bacillati</taxon>
        <taxon>Actinomycetota</taxon>
        <taxon>Thermoleophilia</taxon>
        <taxon>Solirubrobacterales</taxon>
        <taxon>Paraconexibacteraceae</taxon>
        <taxon>Paraconexibacter</taxon>
    </lineage>
</organism>
<gene>
    <name evidence="4" type="primary">dinB</name>
    <name evidence="6" type="ORF">C7Y72_10370</name>
</gene>
<dbReference type="EMBL" id="PYYB01000001">
    <property type="protein sequence ID" value="PTL60791.1"/>
    <property type="molecule type" value="Genomic_DNA"/>
</dbReference>
<comment type="cofactor">
    <cofactor evidence="4">
        <name>Mg(2+)</name>
        <dbReference type="ChEBI" id="CHEBI:18420"/>
    </cofactor>
    <text evidence="4">Binds 2 magnesium ions per subunit.</text>
</comment>
<comment type="similarity">
    <text evidence="1 4">Belongs to the DNA polymerase type-Y family.</text>
</comment>
<dbReference type="GO" id="GO:0006281">
    <property type="term" value="P:DNA repair"/>
    <property type="evidence" value="ECO:0007669"/>
    <property type="project" value="UniProtKB-UniRule"/>
</dbReference>
<feature type="binding site" evidence="4">
    <location>
        <position position="12"/>
    </location>
    <ligand>
        <name>Mg(2+)</name>
        <dbReference type="ChEBI" id="CHEBI:18420"/>
    </ligand>
</feature>